<organism evidence="1 2">
    <name type="scientific">Gossypium aridum</name>
    <name type="common">American cotton</name>
    <name type="synonym">Erioxylum aridum</name>
    <dbReference type="NCBI Taxonomy" id="34290"/>
    <lineage>
        <taxon>Eukaryota</taxon>
        <taxon>Viridiplantae</taxon>
        <taxon>Streptophyta</taxon>
        <taxon>Embryophyta</taxon>
        <taxon>Tracheophyta</taxon>
        <taxon>Spermatophyta</taxon>
        <taxon>Magnoliopsida</taxon>
        <taxon>eudicotyledons</taxon>
        <taxon>Gunneridae</taxon>
        <taxon>Pentapetalae</taxon>
        <taxon>rosids</taxon>
        <taxon>malvids</taxon>
        <taxon>Malvales</taxon>
        <taxon>Malvaceae</taxon>
        <taxon>Malvoideae</taxon>
        <taxon>Gossypium</taxon>
    </lineage>
</organism>
<keyword evidence="2" id="KW-1185">Reference proteome</keyword>
<reference evidence="1 2" key="1">
    <citation type="journal article" date="2019" name="Genome Biol. Evol.">
        <title>Insights into the evolution of the New World diploid cottons (Gossypium, subgenus Houzingenia) based on genome sequencing.</title>
        <authorList>
            <person name="Grover C.E."/>
            <person name="Arick M.A. 2nd"/>
            <person name="Thrash A."/>
            <person name="Conover J.L."/>
            <person name="Sanders W.S."/>
            <person name="Peterson D.G."/>
            <person name="Frelichowski J.E."/>
            <person name="Scheffler J.A."/>
            <person name="Scheffler B.E."/>
            <person name="Wendel J.F."/>
        </authorList>
    </citation>
    <scope>NUCLEOTIDE SEQUENCE [LARGE SCALE GENOMIC DNA]</scope>
    <source>
        <strain evidence="1">185</strain>
        <tissue evidence="1">Leaf</tissue>
    </source>
</reference>
<dbReference type="AlphaFoldDB" id="A0A7J8XHE3"/>
<protein>
    <submittedName>
        <fullName evidence="1">Uncharacterized protein</fullName>
    </submittedName>
</protein>
<sequence>MVIREIWRVYSAQWVRRLVNDDECLRCGEAAETTSHACQDCLCAGQQRLDDGVQHVIGTGTYLKVEGDSLMIISKLRIQGMDRSEGGLHADEEGLHSEARCSWVKEGPVAIRE</sequence>
<dbReference type="EMBL" id="JABFAA010000007">
    <property type="protein sequence ID" value="MBA0686705.1"/>
    <property type="molecule type" value="Genomic_DNA"/>
</dbReference>
<feature type="non-terminal residue" evidence="1">
    <location>
        <position position="113"/>
    </location>
</feature>
<gene>
    <name evidence="1" type="ORF">Goari_014293</name>
</gene>
<evidence type="ECO:0000313" key="1">
    <source>
        <dbReference type="EMBL" id="MBA0686705.1"/>
    </source>
</evidence>
<name>A0A7J8XHE3_GOSAI</name>
<dbReference type="Proteomes" id="UP000593577">
    <property type="component" value="Unassembled WGS sequence"/>
</dbReference>
<evidence type="ECO:0000313" key="2">
    <source>
        <dbReference type="Proteomes" id="UP000593577"/>
    </source>
</evidence>
<accession>A0A7J8XHE3</accession>
<proteinExistence type="predicted"/>
<comment type="caution">
    <text evidence="1">The sequence shown here is derived from an EMBL/GenBank/DDBJ whole genome shotgun (WGS) entry which is preliminary data.</text>
</comment>